<accession>A0AAW0AI73</accession>
<dbReference type="AlphaFoldDB" id="A0AAW0AI73"/>
<proteinExistence type="predicted"/>
<dbReference type="EMBL" id="JAWWNJ010000065">
    <property type="protein sequence ID" value="KAK7012410.1"/>
    <property type="molecule type" value="Genomic_DNA"/>
</dbReference>
<evidence type="ECO:0000313" key="3">
    <source>
        <dbReference type="Proteomes" id="UP001362999"/>
    </source>
</evidence>
<sequence>MGNIGPWAADPPYCIVVLGTVSTSGFGACGGKAGTQCGLSQLEGATIVDESTRELYSIRHCSSLCYFALPSVPVVDVCAQTSTPQAPEIDDIDTPPLPQDIWLTTPRKAVPLVVTEIRKRMSIDIVVAGRVATLDPGPTRPWVDRPSGSGRGCCSARDPGSRPGPAALRSNHLMEIFRNDLTFKQPSSLSSTSIGGITILGSAFDFGVSVRILKAGGMNYPHKQPSPTQARGSPTRVSATRPKPDPTLTTLNHSVYLALRKLASNTTGSSEDQL</sequence>
<organism evidence="2 3">
    <name type="scientific">Favolaschia claudopus</name>
    <dbReference type="NCBI Taxonomy" id="2862362"/>
    <lineage>
        <taxon>Eukaryota</taxon>
        <taxon>Fungi</taxon>
        <taxon>Dikarya</taxon>
        <taxon>Basidiomycota</taxon>
        <taxon>Agaricomycotina</taxon>
        <taxon>Agaricomycetes</taxon>
        <taxon>Agaricomycetidae</taxon>
        <taxon>Agaricales</taxon>
        <taxon>Marasmiineae</taxon>
        <taxon>Mycenaceae</taxon>
        <taxon>Favolaschia</taxon>
    </lineage>
</organism>
<evidence type="ECO:0000256" key="1">
    <source>
        <dbReference type="SAM" id="MobiDB-lite"/>
    </source>
</evidence>
<gene>
    <name evidence="2" type="ORF">R3P38DRAFT_2790672</name>
</gene>
<protein>
    <submittedName>
        <fullName evidence="2">Uncharacterized protein</fullName>
    </submittedName>
</protein>
<feature type="region of interest" description="Disordered" evidence="1">
    <location>
        <begin position="219"/>
        <end position="249"/>
    </location>
</feature>
<dbReference type="Proteomes" id="UP001362999">
    <property type="component" value="Unassembled WGS sequence"/>
</dbReference>
<feature type="region of interest" description="Disordered" evidence="1">
    <location>
        <begin position="138"/>
        <end position="167"/>
    </location>
</feature>
<comment type="caution">
    <text evidence="2">The sequence shown here is derived from an EMBL/GenBank/DDBJ whole genome shotgun (WGS) entry which is preliminary data.</text>
</comment>
<feature type="compositionally biased region" description="Polar residues" evidence="1">
    <location>
        <begin position="225"/>
        <end position="238"/>
    </location>
</feature>
<evidence type="ECO:0000313" key="2">
    <source>
        <dbReference type="EMBL" id="KAK7012410.1"/>
    </source>
</evidence>
<reference evidence="2 3" key="1">
    <citation type="journal article" date="2024" name="J Genomics">
        <title>Draft genome sequencing and assembly of Favolaschia claudopus CIRM-BRFM 2984 isolated from oak limbs.</title>
        <authorList>
            <person name="Navarro D."/>
            <person name="Drula E."/>
            <person name="Chaduli D."/>
            <person name="Cazenave R."/>
            <person name="Ahrendt S."/>
            <person name="Wang J."/>
            <person name="Lipzen A."/>
            <person name="Daum C."/>
            <person name="Barry K."/>
            <person name="Grigoriev I.V."/>
            <person name="Favel A."/>
            <person name="Rosso M.N."/>
            <person name="Martin F."/>
        </authorList>
    </citation>
    <scope>NUCLEOTIDE SEQUENCE [LARGE SCALE GENOMIC DNA]</scope>
    <source>
        <strain evidence="2 3">CIRM-BRFM 2984</strain>
    </source>
</reference>
<keyword evidence="3" id="KW-1185">Reference proteome</keyword>
<name>A0AAW0AI73_9AGAR</name>